<sequence length="207" mass="22920">MENEALEFDIGLGSGADDDAVDIDIDDDLPSTPPLPLPSSTSTPPTQIYLPEEHPTDVYNGYLESHTVRYNTLRHEAFKFVDEGSKSLDTYNVAMGALQEATTIVALATKIEGRTSVVNRRNRGDMAGNGIRANYTSGNHLGSSGQILSEKDMDKKIQELRDELEHANRKCEVYRANLLSVLKDIEDHKLQLSIKVQSIKISMKDSI</sequence>
<dbReference type="Proteomes" id="UP000309997">
    <property type="component" value="Unassembled WGS sequence"/>
</dbReference>
<reference evidence="1 2" key="1">
    <citation type="journal article" date="2024" name="Plant Biotechnol. J.">
        <title>Genome and CRISPR/Cas9 system of a widespread forest tree (Populus alba) in the world.</title>
        <authorList>
            <person name="Liu Y.J."/>
            <person name="Jiang P.F."/>
            <person name="Han X.M."/>
            <person name="Li X.Y."/>
            <person name="Wang H.M."/>
            <person name="Wang Y.J."/>
            <person name="Wang X.X."/>
            <person name="Zeng Q.Y."/>
        </authorList>
    </citation>
    <scope>NUCLEOTIDE SEQUENCE [LARGE SCALE GENOMIC DNA]</scope>
    <source>
        <strain evidence="2">cv. PAL-ZL1</strain>
    </source>
</reference>
<evidence type="ECO:0000313" key="2">
    <source>
        <dbReference type="Proteomes" id="UP000309997"/>
    </source>
</evidence>
<organism evidence="1 2">
    <name type="scientific">Populus alba</name>
    <name type="common">White poplar</name>
    <dbReference type="NCBI Taxonomy" id="43335"/>
    <lineage>
        <taxon>Eukaryota</taxon>
        <taxon>Viridiplantae</taxon>
        <taxon>Streptophyta</taxon>
        <taxon>Embryophyta</taxon>
        <taxon>Tracheophyta</taxon>
        <taxon>Spermatophyta</taxon>
        <taxon>Magnoliopsida</taxon>
        <taxon>eudicotyledons</taxon>
        <taxon>Gunneridae</taxon>
        <taxon>Pentapetalae</taxon>
        <taxon>rosids</taxon>
        <taxon>fabids</taxon>
        <taxon>Malpighiales</taxon>
        <taxon>Salicaceae</taxon>
        <taxon>Saliceae</taxon>
        <taxon>Populus</taxon>
    </lineage>
</organism>
<accession>A0ACC4BR60</accession>
<comment type="caution">
    <text evidence="1">The sequence shown here is derived from an EMBL/GenBank/DDBJ whole genome shotgun (WGS) entry which is preliminary data.</text>
</comment>
<keyword evidence="2" id="KW-1185">Reference proteome</keyword>
<proteinExistence type="predicted"/>
<name>A0ACC4BR60_POPAL</name>
<dbReference type="EMBL" id="RCHU02000009">
    <property type="protein sequence ID" value="KAL3581105.1"/>
    <property type="molecule type" value="Genomic_DNA"/>
</dbReference>
<protein>
    <submittedName>
        <fullName evidence="1">Uncharacterized protein</fullName>
    </submittedName>
</protein>
<evidence type="ECO:0000313" key="1">
    <source>
        <dbReference type="EMBL" id="KAL3581105.1"/>
    </source>
</evidence>
<gene>
    <name evidence="1" type="ORF">D5086_018940</name>
</gene>